<dbReference type="PROSITE" id="PS00061">
    <property type="entry name" value="ADH_SHORT"/>
    <property type="match status" value="1"/>
</dbReference>
<dbReference type="FunFam" id="3.40.50.720:FF:000084">
    <property type="entry name" value="Short-chain dehydrogenase reductase"/>
    <property type="match status" value="1"/>
</dbReference>
<dbReference type="InterPro" id="IPR020904">
    <property type="entry name" value="Sc_DH/Rdtase_CS"/>
</dbReference>
<sequence>MFVMYTMDLTGKVAIVTGGANGIGKAIVEALLDCGAKVAVADKIDAPANAAANVLYIATDVSKSDQVDNMVKHVIDHFGRLDILVNNAGISTMDYFVDIKENDWDKTMDVNAKGVYLCMQAAANALKQQGEGGKIINISSQAGKNGYRLMGSYVASKHAVLGMTKVAALELAKDKINVNAVCPGIVETDMKRTERTIGGELRKVNAEAIELEDNSQVPLGRTGVPQDIANVVIFLASTYSDYMTGQGVNVTGGMTMN</sequence>
<dbReference type="Gene3D" id="3.40.50.720">
    <property type="entry name" value="NAD(P)-binding Rossmann-like Domain"/>
    <property type="match status" value="1"/>
</dbReference>
<accession>A0A511ZM52</accession>
<comment type="similarity">
    <text evidence="1">Belongs to the short-chain dehydrogenases/reductases (SDR) family.</text>
</comment>
<dbReference type="SUPFAM" id="SSF51735">
    <property type="entry name" value="NAD(P)-binding Rossmann-fold domains"/>
    <property type="match status" value="1"/>
</dbReference>
<dbReference type="EMBL" id="BJYM01000014">
    <property type="protein sequence ID" value="GEN88533.1"/>
    <property type="molecule type" value="Genomic_DNA"/>
</dbReference>
<dbReference type="GO" id="GO:0008206">
    <property type="term" value="P:bile acid metabolic process"/>
    <property type="evidence" value="ECO:0007669"/>
    <property type="project" value="UniProtKB-ARBA"/>
</dbReference>
<dbReference type="GO" id="GO:0016616">
    <property type="term" value="F:oxidoreductase activity, acting on the CH-OH group of donors, NAD or NADP as acceptor"/>
    <property type="evidence" value="ECO:0007669"/>
    <property type="project" value="TreeGrafter"/>
</dbReference>
<evidence type="ECO:0000256" key="2">
    <source>
        <dbReference type="ARBA" id="ARBA00023002"/>
    </source>
</evidence>
<dbReference type="NCBIfam" id="NF005559">
    <property type="entry name" value="PRK07231.1"/>
    <property type="match status" value="1"/>
</dbReference>
<organism evidence="3 4">
    <name type="scientific">Oceanobacillus sojae</name>
    <dbReference type="NCBI Taxonomy" id="582851"/>
    <lineage>
        <taxon>Bacteria</taxon>
        <taxon>Bacillati</taxon>
        <taxon>Bacillota</taxon>
        <taxon>Bacilli</taxon>
        <taxon>Bacillales</taxon>
        <taxon>Bacillaceae</taxon>
        <taxon>Oceanobacillus</taxon>
    </lineage>
</organism>
<comment type="caution">
    <text evidence="3">The sequence shown here is derived from an EMBL/GenBank/DDBJ whole genome shotgun (WGS) entry which is preliminary data.</text>
</comment>
<reference evidence="3 4" key="1">
    <citation type="submission" date="2019-07" db="EMBL/GenBank/DDBJ databases">
        <title>Whole genome shotgun sequence of Oceanobacillus sojae NBRC 105379.</title>
        <authorList>
            <person name="Hosoyama A."/>
            <person name="Uohara A."/>
            <person name="Ohji S."/>
            <person name="Ichikawa N."/>
        </authorList>
    </citation>
    <scope>NUCLEOTIDE SEQUENCE [LARGE SCALE GENOMIC DNA]</scope>
    <source>
        <strain evidence="3 4">NBRC 105379</strain>
    </source>
</reference>
<dbReference type="CDD" id="cd05233">
    <property type="entry name" value="SDR_c"/>
    <property type="match status" value="1"/>
</dbReference>
<keyword evidence="2" id="KW-0560">Oxidoreductase</keyword>
<evidence type="ECO:0000313" key="4">
    <source>
        <dbReference type="Proteomes" id="UP000321558"/>
    </source>
</evidence>
<dbReference type="Proteomes" id="UP000321558">
    <property type="component" value="Unassembled WGS sequence"/>
</dbReference>
<protein>
    <submittedName>
        <fullName evidence="3">3-ketoacyl-ACP reductase</fullName>
    </submittedName>
</protein>
<dbReference type="STRING" id="582851.GCA_900162665_04561"/>
<proteinExistence type="inferred from homology"/>
<dbReference type="PRINTS" id="PR00081">
    <property type="entry name" value="GDHRDH"/>
</dbReference>
<dbReference type="AlphaFoldDB" id="A0A511ZM52"/>
<dbReference type="Pfam" id="PF13561">
    <property type="entry name" value="adh_short_C2"/>
    <property type="match status" value="1"/>
</dbReference>
<dbReference type="PANTHER" id="PTHR42760:SF133">
    <property type="entry name" value="3-OXOACYL-[ACYL-CARRIER-PROTEIN] REDUCTASE"/>
    <property type="match status" value="1"/>
</dbReference>
<dbReference type="InterPro" id="IPR036291">
    <property type="entry name" value="NAD(P)-bd_dom_sf"/>
</dbReference>
<dbReference type="InterPro" id="IPR002347">
    <property type="entry name" value="SDR_fam"/>
</dbReference>
<dbReference type="PANTHER" id="PTHR42760">
    <property type="entry name" value="SHORT-CHAIN DEHYDROGENASES/REDUCTASES FAMILY MEMBER"/>
    <property type="match status" value="1"/>
</dbReference>
<name>A0A511ZM52_9BACI</name>
<gene>
    <name evidence="3" type="ORF">OSO01_32720</name>
</gene>
<evidence type="ECO:0000313" key="3">
    <source>
        <dbReference type="EMBL" id="GEN88533.1"/>
    </source>
</evidence>
<dbReference type="PRINTS" id="PR00080">
    <property type="entry name" value="SDRFAMILY"/>
</dbReference>
<keyword evidence="4" id="KW-1185">Reference proteome</keyword>
<evidence type="ECO:0000256" key="1">
    <source>
        <dbReference type="ARBA" id="ARBA00006484"/>
    </source>
</evidence>